<dbReference type="OrthoDB" id="9796521at2"/>
<organism evidence="2 3">
    <name type="scientific">Furfurilactobacillus milii</name>
    <dbReference type="NCBI Taxonomy" id="2888272"/>
    <lineage>
        <taxon>Bacteria</taxon>
        <taxon>Bacillati</taxon>
        <taxon>Bacillota</taxon>
        <taxon>Bacilli</taxon>
        <taxon>Lactobacillales</taxon>
        <taxon>Lactobacillaceae</taxon>
        <taxon>Furfurilactobacillus</taxon>
    </lineage>
</organism>
<feature type="domain" description="VOC" evidence="1">
    <location>
        <begin position="5"/>
        <end position="120"/>
    </location>
</feature>
<dbReference type="InterPro" id="IPR004360">
    <property type="entry name" value="Glyas_Fos-R_dOase_dom"/>
</dbReference>
<dbReference type="AlphaFoldDB" id="A0A6N9I1Y2"/>
<dbReference type="InterPro" id="IPR029068">
    <property type="entry name" value="Glyas_Bleomycin-R_OHBP_Dase"/>
</dbReference>
<dbReference type="SUPFAM" id="SSF54593">
    <property type="entry name" value="Glyoxalase/Bleomycin resistance protein/Dihydroxybiphenyl dioxygenase"/>
    <property type="match status" value="1"/>
</dbReference>
<reference evidence="2 3" key="1">
    <citation type="journal article" date="2019" name="Appl. Environ. Microbiol.">
        <title>Genetic determinants of hydroxycinnamic acid metabolism in heterofermentative lactobacilli.</title>
        <authorList>
            <person name="Gaur G."/>
            <person name="Oh J.H."/>
            <person name="Filannino P."/>
            <person name="Gobbetti M."/>
            <person name="van Pijkeren J.P."/>
            <person name="Ganzle M.G."/>
        </authorList>
    </citation>
    <scope>NUCLEOTIDE SEQUENCE [LARGE SCALE GENOMIC DNA]</scope>
    <source>
        <strain evidence="2 3">C5</strain>
    </source>
</reference>
<dbReference type="PROSITE" id="PS51819">
    <property type="entry name" value="VOC"/>
    <property type="match status" value="1"/>
</dbReference>
<sequence>MEYYQMPFFPKLMVRDIDKSAKFYEMSLGFESLFKYRNSKKEVIMNHLRLNKYQDIMLIQKSNFKAGSGIYLNLLVTDASEKISQISPKAIQEPLSEKPWNALEATIKDPDGYLITLTQPHVEQKDFDKLMRNATKVFNKD</sequence>
<dbReference type="Proteomes" id="UP000449209">
    <property type="component" value="Unassembled WGS sequence"/>
</dbReference>
<evidence type="ECO:0000259" key="1">
    <source>
        <dbReference type="PROSITE" id="PS51819"/>
    </source>
</evidence>
<dbReference type="Pfam" id="PF00903">
    <property type="entry name" value="Glyoxalase"/>
    <property type="match status" value="1"/>
</dbReference>
<proteinExistence type="predicted"/>
<protein>
    <submittedName>
        <fullName evidence="2">VOC family protein</fullName>
    </submittedName>
</protein>
<evidence type="ECO:0000313" key="3">
    <source>
        <dbReference type="Proteomes" id="UP000449209"/>
    </source>
</evidence>
<accession>A0A6N9I1Y2</accession>
<dbReference type="InterPro" id="IPR037523">
    <property type="entry name" value="VOC_core"/>
</dbReference>
<evidence type="ECO:0000313" key="2">
    <source>
        <dbReference type="EMBL" id="MYV17162.1"/>
    </source>
</evidence>
<dbReference type="Gene3D" id="3.10.180.10">
    <property type="entry name" value="2,3-Dihydroxybiphenyl 1,2-Dioxygenase, domain 1"/>
    <property type="match status" value="1"/>
</dbReference>
<name>A0A6N9I1Y2_9LACO</name>
<gene>
    <name evidence="2" type="ORF">GB993_06555</name>
</gene>
<comment type="caution">
    <text evidence="2">The sequence shown here is derived from an EMBL/GenBank/DDBJ whole genome shotgun (WGS) entry which is preliminary data.</text>
</comment>
<dbReference type="EMBL" id="WEZQ01000010">
    <property type="protein sequence ID" value="MYV17162.1"/>
    <property type="molecule type" value="Genomic_DNA"/>
</dbReference>